<sequence length="148" mass="17003">MDLIATKNNNALDCNSEEKTKFKTYKRRRVCHGGSSIPDELVYEILLRLPVRTLARSKSVWCATISNPSFIGTHLKQQQPAISRHEQKLSFLITQHTLDTVIDDEPRPSTFSNIIPFYRWQEGQHDAHLVRATDLRWGVRVGLLHVAL</sequence>
<accession>A0A0E0LAR2</accession>
<organism evidence="1">
    <name type="scientific">Oryza punctata</name>
    <name type="common">Red rice</name>
    <dbReference type="NCBI Taxonomy" id="4537"/>
    <lineage>
        <taxon>Eukaryota</taxon>
        <taxon>Viridiplantae</taxon>
        <taxon>Streptophyta</taxon>
        <taxon>Embryophyta</taxon>
        <taxon>Tracheophyta</taxon>
        <taxon>Spermatophyta</taxon>
        <taxon>Magnoliopsida</taxon>
        <taxon>Liliopsida</taxon>
        <taxon>Poales</taxon>
        <taxon>Poaceae</taxon>
        <taxon>BOP clade</taxon>
        <taxon>Oryzoideae</taxon>
        <taxon>Oryzeae</taxon>
        <taxon>Oryzinae</taxon>
        <taxon>Oryza</taxon>
    </lineage>
</organism>
<reference evidence="1" key="2">
    <citation type="submission" date="2018-05" db="EMBL/GenBank/DDBJ databases">
        <title>OpunRS2 (Oryza punctata Reference Sequence Version 2).</title>
        <authorList>
            <person name="Zhang J."/>
            <person name="Kudrna D."/>
            <person name="Lee S."/>
            <person name="Talag J."/>
            <person name="Welchert J."/>
            <person name="Wing R.A."/>
        </authorList>
    </citation>
    <scope>NUCLEOTIDE SEQUENCE [LARGE SCALE GENOMIC DNA]</scope>
</reference>
<dbReference type="OMA" id="VWCATIS"/>
<dbReference type="AlphaFoldDB" id="A0A0E0LAR2"/>
<protein>
    <recommendedName>
        <fullName evidence="3">F-box domain-containing protein</fullName>
    </recommendedName>
</protein>
<dbReference type="HOGENOM" id="CLU_115582_0_0_1"/>
<proteinExistence type="predicted"/>
<dbReference type="STRING" id="4537.A0A0E0LAR2"/>
<dbReference type="SUPFAM" id="SSF81383">
    <property type="entry name" value="F-box domain"/>
    <property type="match status" value="1"/>
</dbReference>
<evidence type="ECO:0000313" key="2">
    <source>
        <dbReference type="Proteomes" id="UP000026962"/>
    </source>
</evidence>
<dbReference type="EnsemblPlants" id="OPUNC06G11370.1">
    <property type="protein sequence ID" value="OPUNC06G11370.1"/>
    <property type="gene ID" value="OPUNC06G11370"/>
</dbReference>
<name>A0A0E0LAR2_ORYPU</name>
<evidence type="ECO:0000313" key="1">
    <source>
        <dbReference type="EnsemblPlants" id="OPUNC06G11370.1"/>
    </source>
</evidence>
<dbReference type="Gramene" id="OPUNC06G11370.1">
    <property type="protein sequence ID" value="OPUNC06G11370.1"/>
    <property type="gene ID" value="OPUNC06G11370"/>
</dbReference>
<evidence type="ECO:0008006" key="3">
    <source>
        <dbReference type="Google" id="ProtNLM"/>
    </source>
</evidence>
<reference evidence="1" key="1">
    <citation type="submission" date="2015-04" db="UniProtKB">
        <authorList>
            <consortium name="EnsemblPlants"/>
        </authorList>
    </citation>
    <scope>IDENTIFICATION</scope>
</reference>
<dbReference type="InterPro" id="IPR036047">
    <property type="entry name" value="F-box-like_dom_sf"/>
</dbReference>
<keyword evidence="2" id="KW-1185">Reference proteome</keyword>
<dbReference type="Proteomes" id="UP000026962">
    <property type="component" value="Chromosome 6"/>
</dbReference>